<dbReference type="InterPro" id="IPR027417">
    <property type="entry name" value="P-loop_NTPase"/>
</dbReference>
<dbReference type="Pfam" id="PF07728">
    <property type="entry name" value="AAA_5"/>
    <property type="match status" value="1"/>
</dbReference>
<organism evidence="2 3">
    <name type="scientific">Natrinema salsiterrestre</name>
    <dbReference type="NCBI Taxonomy" id="2950540"/>
    <lineage>
        <taxon>Archaea</taxon>
        <taxon>Methanobacteriati</taxon>
        <taxon>Methanobacteriota</taxon>
        <taxon>Stenosarchaea group</taxon>
        <taxon>Halobacteria</taxon>
        <taxon>Halobacteriales</taxon>
        <taxon>Natrialbaceae</taxon>
        <taxon>Natrinema</taxon>
    </lineage>
</organism>
<dbReference type="GO" id="GO:0016887">
    <property type="term" value="F:ATP hydrolysis activity"/>
    <property type="evidence" value="ECO:0007669"/>
    <property type="project" value="InterPro"/>
</dbReference>
<evidence type="ECO:0000313" key="2">
    <source>
        <dbReference type="EMBL" id="MDF9748219.1"/>
    </source>
</evidence>
<proteinExistence type="predicted"/>
<gene>
    <name evidence="2" type="ORF">NDI89_21860</name>
</gene>
<dbReference type="Gene3D" id="3.40.50.300">
    <property type="entry name" value="P-loop containing nucleotide triphosphate hydrolases"/>
    <property type="match status" value="1"/>
</dbReference>
<feature type="domain" description="AAA+ ATPase" evidence="1">
    <location>
        <begin position="16"/>
        <end position="201"/>
    </location>
</feature>
<dbReference type="EMBL" id="JAMQOT010000013">
    <property type="protein sequence ID" value="MDF9748219.1"/>
    <property type="molecule type" value="Genomic_DNA"/>
</dbReference>
<comment type="caution">
    <text evidence="2">The sequence shown here is derived from an EMBL/GenBank/DDBJ whole genome shotgun (WGS) entry which is preliminary data.</text>
</comment>
<accession>A0A9Q4L6L0</accession>
<dbReference type="GO" id="GO:0005524">
    <property type="term" value="F:ATP binding"/>
    <property type="evidence" value="ECO:0007669"/>
    <property type="project" value="InterPro"/>
</dbReference>
<dbReference type="AlphaFoldDB" id="A0A9Q4L6L0"/>
<dbReference type="SMART" id="SM00382">
    <property type="entry name" value="AAA"/>
    <property type="match status" value="1"/>
</dbReference>
<dbReference type="SUPFAM" id="SSF52540">
    <property type="entry name" value="P-loop containing nucleoside triphosphate hydrolases"/>
    <property type="match status" value="1"/>
</dbReference>
<dbReference type="InterPro" id="IPR003593">
    <property type="entry name" value="AAA+_ATPase"/>
</dbReference>
<evidence type="ECO:0000259" key="1">
    <source>
        <dbReference type="SMART" id="SM00382"/>
    </source>
</evidence>
<protein>
    <submittedName>
        <fullName evidence="2">AAA family ATPase</fullName>
    </submittedName>
</protein>
<dbReference type="InterPro" id="IPR011704">
    <property type="entry name" value="ATPase_dyneun-rel_AAA"/>
</dbReference>
<dbReference type="PANTHER" id="PTHR37291:SF1">
    <property type="entry name" value="TYPE IV METHYL-DIRECTED RESTRICTION ENZYME ECOKMCRB SUBUNIT"/>
    <property type="match status" value="1"/>
</dbReference>
<keyword evidence="3" id="KW-1185">Reference proteome</keyword>
<reference evidence="2" key="1">
    <citation type="submission" date="2022-06" db="EMBL/GenBank/DDBJ databases">
        <title>Natrinema sp. a new haloarchaeum isolate from saline soil.</title>
        <authorList>
            <person name="Strakova D."/>
            <person name="Galisteo C."/>
            <person name="Sanchez-Porro C."/>
            <person name="Ventosa A."/>
        </authorList>
    </citation>
    <scope>NUCLEOTIDE SEQUENCE</scope>
    <source>
        <strain evidence="2">S1CR25-10</strain>
    </source>
</reference>
<dbReference type="RefSeq" id="WP_277524782.1">
    <property type="nucleotide sequence ID" value="NZ_JAMQOT010000013.1"/>
</dbReference>
<dbReference type="PANTHER" id="PTHR37291">
    <property type="entry name" value="5-METHYLCYTOSINE-SPECIFIC RESTRICTION ENZYME B"/>
    <property type="match status" value="1"/>
</dbReference>
<dbReference type="InterPro" id="IPR052934">
    <property type="entry name" value="Methyl-DNA_Rec/Restrict_Enz"/>
</dbReference>
<sequence>MEKPSRADEIARQLESSKQAVFYGPPGTGKTYIAKRFAEWWVQERTDTEPIDEQIQTVTFHPSFAYEDFMEGLTATANNGNVTYEVEEGVFKRVTATARAAYLRARQNDESPPPYVLIIDEINRGNLAQIFGETITQLEADKRLDEENETAVQLAHSGESFVIPPNLYLIGTMNTADRSIALVDAALRRRFRFLAFPPTFDDVIAAYDLPDDPLQDGDAFEALLSLSVQSLRELNDRITTIADLGKGKQIGHARLFGLTTTQEIRDAWRYDILPLLEEYYFGQFDRIRQELFDGSGDELFDWDRKQIRDFTEQELADALSNLVGDDVELSYSAADSDTDPSTDSRKQWDEESFFDELESEYDPEIVAVYKDLYDFAEKEADETDYGTGVRTGAMQFYWDEFNDGDYLVFESRTNGTVQFRFWGRSQYDDYVFENFAENIASVLEDPIDAKYMLSEEFEDLEIPAERLIDDDAREQFKNTVREFVNDCAAMTQ</sequence>
<dbReference type="Proteomes" id="UP001154061">
    <property type="component" value="Unassembled WGS sequence"/>
</dbReference>
<evidence type="ECO:0000313" key="3">
    <source>
        <dbReference type="Proteomes" id="UP001154061"/>
    </source>
</evidence>
<name>A0A9Q4L6L0_9EURY</name>